<protein>
    <recommendedName>
        <fullName evidence="3">Alcohol acetyltransferase</fullName>
    </recommendedName>
</protein>
<dbReference type="GO" id="GO:0008080">
    <property type="term" value="F:N-acetyltransferase activity"/>
    <property type="evidence" value="ECO:0007669"/>
    <property type="project" value="TreeGrafter"/>
</dbReference>
<sequence length="477" mass="54916">MTSITSHIGILKHPQHFRDISFVEKYFFWRTQLDFYTNVGILAEYSTTITPEKLYQALTNMLYKYSALTMTLVPDKDNLELGYHFNIADSIKLSDIAEFINDDSFENNPELILNTFKNEKFIYGTTKQLWRLKIINSKYVHFYFDHILFDGTSGKNFHIKLSNELEKEILPIVSDQFNGLNSIIFDRSLVDDTFKVSPKPNEIIYYGGSFGSAIYKLLVGLFPKNLGRLLKYWFSGSPYYNIMNYDIISFKDIKINSEKENSCKIINLSSTQLDSLIKLSRSHNVKLTSLMVILSHMSAGKYIANTGKDTVTSVPVNIRNIINEKHAKSLDKHYTSLFGLYMSFVAIDLPVITKLCPNDEINWSVVQYVHQYIHKFAKDSPLDLGLLKYINVKRYISRKYKDEEMPSLELSNVGMIGSEHKNIVNAWFDQPSQLFSVNMISTQNGGTMVLRVKNTEWVDGFKDGLEKLILSLIPQTD</sequence>
<keyword evidence="2" id="KW-1185">Reference proteome</keyword>
<organism evidence="1 2">
    <name type="scientific">Pichia californica</name>
    <dbReference type="NCBI Taxonomy" id="460514"/>
    <lineage>
        <taxon>Eukaryota</taxon>
        <taxon>Fungi</taxon>
        <taxon>Dikarya</taxon>
        <taxon>Ascomycota</taxon>
        <taxon>Saccharomycotina</taxon>
        <taxon>Pichiomycetes</taxon>
        <taxon>Pichiales</taxon>
        <taxon>Pichiaceae</taxon>
        <taxon>Pichia</taxon>
    </lineage>
</organism>
<dbReference type="AlphaFoldDB" id="A0A9P6WID0"/>
<reference evidence="1" key="1">
    <citation type="submission" date="2020-11" db="EMBL/GenBank/DDBJ databases">
        <title>Kefir isolates.</title>
        <authorList>
            <person name="Marcisauskas S."/>
            <person name="Kim Y."/>
            <person name="Blasche S."/>
        </authorList>
    </citation>
    <scope>NUCLEOTIDE SEQUENCE</scope>
    <source>
        <strain evidence="1">Olga-1</strain>
    </source>
</reference>
<gene>
    <name evidence="1" type="ORF">C6P40_001982</name>
</gene>
<comment type="caution">
    <text evidence="1">The sequence shown here is derived from an EMBL/GenBank/DDBJ whole genome shotgun (WGS) entry which is preliminary data.</text>
</comment>
<dbReference type="Pfam" id="PF07247">
    <property type="entry name" value="AATase"/>
    <property type="match status" value="1"/>
</dbReference>
<dbReference type="PANTHER" id="PTHR28037">
    <property type="entry name" value="ALCOHOL O-ACETYLTRANSFERASE 1-RELATED"/>
    <property type="match status" value="1"/>
</dbReference>
<dbReference type="InterPro" id="IPR052058">
    <property type="entry name" value="Alcohol_O-acetyltransferase"/>
</dbReference>
<evidence type="ECO:0000313" key="2">
    <source>
        <dbReference type="Proteomes" id="UP000697127"/>
    </source>
</evidence>
<dbReference type="PANTHER" id="PTHR28037:SF2">
    <property type="entry name" value="ACR018CP"/>
    <property type="match status" value="1"/>
</dbReference>
<dbReference type="InterPro" id="IPR010828">
    <property type="entry name" value="Atf2/Sli1-like"/>
</dbReference>
<accession>A0A9P6WID0</accession>
<name>A0A9P6WID0_9ASCO</name>
<evidence type="ECO:0000313" key="1">
    <source>
        <dbReference type="EMBL" id="KAG0687696.1"/>
    </source>
</evidence>
<dbReference type="EMBL" id="PUHW01000227">
    <property type="protein sequence ID" value="KAG0687696.1"/>
    <property type="molecule type" value="Genomic_DNA"/>
</dbReference>
<dbReference type="Proteomes" id="UP000697127">
    <property type="component" value="Unassembled WGS sequence"/>
</dbReference>
<evidence type="ECO:0008006" key="3">
    <source>
        <dbReference type="Google" id="ProtNLM"/>
    </source>
</evidence>
<proteinExistence type="predicted"/>
<dbReference type="OrthoDB" id="2150604at2759"/>